<dbReference type="STRING" id="1280837.A0A316VMZ3"/>
<dbReference type="InterPro" id="IPR017937">
    <property type="entry name" value="Thioredoxin_CS"/>
</dbReference>
<dbReference type="PANTHER" id="PTHR45672:SF3">
    <property type="entry name" value="THIOREDOXIN DOMAIN-CONTAINING PROTEIN 5"/>
    <property type="match status" value="1"/>
</dbReference>
<evidence type="ECO:0000313" key="5">
    <source>
        <dbReference type="Proteomes" id="UP000245771"/>
    </source>
</evidence>
<dbReference type="InterPro" id="IPR013766">
    <property type="entry name" value="Thioredoxin_domain"/>
</dbReference>
<dbReference type="GO" id="GO:0003756">
    <property type="term" value="F:protein disulfide isomerase activity"/>
    <property type="evidence" value="ECO:0007669"/>
    <property type="project" value="TreeGrafter"/>
</dbReference>
<dbReference type="GO" id="GO:0006457">
    <property type="term" value="P:protein folding"/>
    <property type="evidence" value="ECO:0007669"/>
    <property type="project" value="TreeGrafter"/>
</dbReference>
<gene>
    <name evidence="4" type="ORF">FA14DRAFT_118929</name>
</gene>
<keyword evidence="2" id="KW-0732">Signal</keyword>
<dbReference type="PROSITE" id="PS00194">
    <property type="entry name" value="THIOREDOXIN_1"/>
    <property type="match status" value="1"/>
</dbReference>
<dbReference type="PROSITE" id="PS51352">
    <property type="entry name" value="THIOREDOXIN_2"/>
    <property type="match status" value="1"/>
</dbReference>
<proteinExistence type="inferred from homology"/>
<accession>A0A316VMZ3</accession>
<dbReference type="OrthoDB" id="72053at2759"/>
<evidence type="ECO:0000256" key="1">
    <source>
        <dbReference type="ARBA" id="ARBA00006347"/>
    </source>
</evidence>
<dbReference type="RefSeq" id="XP_025358740.1">
    <property type="nucleotide sequence ID" value="XM_025496323.1"/>
</dbReference>
<dbReference type="SUPFAM" id="SSF52833">
    <property type="entry name" value="Thioredoxin-like"/>
    <property type="match status" value="1"/>
</dbReference>
<dbReference type="InterPro" id="IPR036249">
    <property type="entry name" value="Thioredoxin-like_sf"/>
</dbReference>
<evidence type="ECO:0000313" key="4">
    <source>
        <dbReference type="EMBL" id="PWN38438.1"/>
    </source>
</evidence>
<dbReference type="AlphaFoldDB" id="A0A316VMZ3"/>
<dbReference type="PANTHER" id="PTHR45672">
    <property type="entry name" value="PROTEIN DISULFIDE-ISOMERASE C17H9.14C-RELATED"/>
    <property type="match status" value="1"/>
</dbReference>
<keyword evidence="5" id="KW-1185">Reference proteome</keyword>
<dbReference type="CDD" id="cd02961">
    <property type="entry name" value="PDI_a_family"/>
    <property type="match status" value="1"/>
</dbReference>
<dbReference type="EMBL" id="KZ819602">
    <property type="protein sequence ID" value="PWN38438.1"/>
    <property type="molecule type" value="Genomic_DNA"/>
</dbReference>
<dbReference type="GeneID" id="37018104"/>
<dbReference type="Pfam" id="PF00085">
    <property type="entry name" value="Thioredoxin"/>
    <property type="match status" value="1"/>
</dbReference>
<sequence length="137" mass="15250">MLSICFGNAAPIDGEKTGTNLISTNFDKTIAKGMWLVEFFSPYCGHCKKFAPTWSLLVGMNEHLADSSDFHFGRVDCIAQGDLCTSNNIQGYPTVRLILDGKKVEEFEGERTYEALSTFILTHAKEHKSQIAGFKHL</sequence>
<organism evidence="4 5">
    <name type="scientific">Meira miltonrushii</name>
    <dbReference type="NCBI Taxonomy" id="1280837"/>
    <lineage>
        <taxon>Eukaryota</taxon>
        <taxon>Fungi</taxon>
        <taxon>Dikarya</taxon>
        <taxon>Basidiomycota</taxon>
        <taxon>Ustilaginomycotina</taxon>
        <taxon>Exobasidiomycetes</taxon>
        <taxon>Exobasidiales</taxon>
        <taxon>Brachybasidiaceae</taxon>
        <taxon>Meira</taxon>
    </lineage>
</organism>
<feature type="domain" description="Thioredoxin" evidence="3">
    <location>
        <begin position="1"/>
        <end position="125"/>
    </location>
</feature>
<protein>
    <submittedName>
        <fullName evidence="4">Thioredoxin-domain-containing protein</fullName>
    </submittedName>
</protein>
<evidence type="ECO:0000259" key="3">
    <source>
        <dbReference type="PROSITE" id="PS51352"/>
    </source>
</evidence>
<evidence type="ECO:0000256" key="2">
    <source>
        <dbReference type="ARBA" id="ARBA00022729"/>
    </source>
</evidence>
<dbReference type="Proteomes" id="UP000245771">
    <property type="component" value="Unassembled WGS sequence"/>
</dbReference>
<dbReference type="GO" id="GO:0005783">
    <property type="term" value="C:endoplasmic reticulum"/>
    <property type="evidence" value="ECO:0007669"/>
    <property type="project" value="TreeGrafter"/>
</dbReference>
<name>A0A316VMZ3_9BASI</name>
<reference evidence="4 5" key="1">
    <citation type="journal article" date="2018" name="Mol. Biol. Evol.">
        <title>Broad Genomic Sampling Reveals a Smut Pathogenic Ancestry of the Fungal Clade Ustilaginomycotina.</title>
        <authorList>
            <person name="Kijpornyongpan T."/>
            <person name="Mondo S.J."/>
            <person name="Barry K."/>
            <person name="Sandor L."/>
            <person name="Lee J."/>
            <person name="Lipzen A."/>
            <person name="Pangilinan J."/>
            <person name="LaButti K."/>
            <person name="Hainaut M."/>
            <person name="Henrissat B."/>
            <person name="Grigoriev I.V."/>
            <person name="Spatafora J.W."/>
            <person name="Aime M.C."/>
        </authorList>
    </citation>
    <scope>NUCLEOTIDE SEQUENCE [LARGE SCALE GENOMIC DNA]</scope>
    <source>
        <strain evidence="4 5">MCA 3882</strain>
    </source>
</reference>
<dbReference type="Gene3D" id="3.40.30.10">
    <property type="entry name" value="Glutaredoxin"/>
    <property type="match status" value="1"/>
</dbReference>
<dbReference type="InParanoid" id="A0A316VMZ3"/>
<dbReference type="InterPro" id="IPR051063">
    <property type="entry name" value="PDI"/>
</dbReference>
<comment type="similarity">
    <text evidence="1">Belongs to the protein disulfide isomerase family.</text>
</comment>